<accession>A0ACD0NSZ9</accession>
<reference evidence="1 2" key="1">
    <citation type="journal article" date="2018" name="Mol. Biol. Evol.">
        <title>Broad Genomic Sampling Reveals a Smut Pathogenic Ancestry of the Fungal Clade Ustilaginomycotina.</title>
        <authorList>
            <person name="Kijpornyongpan T."/>
            <person name="Mondo S.J."/>
            <person name="Barry K."/>
            <person name="Sandor L."/>
            <person name="Lee J."/>
            <person name="Lipzen A."/>
            <person name="Pangilinan J."/>
            <person name="LaButti K."/>
            <person name="Hainaut M."/>
            <person name="Henrissat B."/>
            <person name="Grigoriev I.V."/>
            <person name="Spatafora J.W."/>
            <person name="Aime M.C."/>
        </authorList>
    </citation>
    <scope>NUCLEOTIDE SEQUENCE [LARGE SCALE GENOMIC DNA]</scope>
    <source>
        <strain evidence="1 2">SA 807</strain>
    </source>
</reference>
<organism evidence="1 2">
    <name type="scientific">Violaceomyces palustris</name>
    <dbReference type="NCBI Taxonomy" id="1673888"/>
    <lineage>
        <taxon>Eukaryota</taxon>
        <taxon>Fungi</taxon>
        <taxon>Dikarya</taxon>
        <taxon>Basidiomycota</taxon>
        <taxon>Ustilaginomycotina</taxon>
        <taxon>Ustilaginomycetes</taxon>
        <taxon>Violaceomycetales</taxon>
        <taxon>Violaceomycetaceae</taxon>
        <taxon>Violaceomyces</taxon>
    </lineage>
</organism>
<dbReference type="EMBL" id="KZ820115">
    <property type="protein sequence ID" value="PWN48978.1"/>
    <property type="molecule type" value="Genomic_DNA"/>
</dbReference>
<protein>
    <submittedName>
        <fullName evidence="1">Uncharacterized protein</fullName>
    </submittedName>
</protein>
<dbReference type="Proteomes" id="UP000245626">
    <property type="component" value="Unassembled WGS sequence"/>
</dbReference>
<evidence type="ECO:0000313" key="1">
    <source>
        <dbReference type="EMBL" id="PWN48978.1"/>
    </source>
</evidence>
<proteinExistence type="predicted"/>
<keyword evidence="2" id="KW-1185">Reference proteome</keyword>
<sequence>MLILIPAVVAYRLTSPPPPPPPPPKKKKKNGHPQRRSEGYRRKASRGAQVGGWRSDLFHRLS</sequence>
<gene>
    <name evidence="1" type="ORF">IE53DRAFT_169110</name>
</gene>
<evidence type="ECO:0000313" key="2">
    <source>
        <dbReference type="Proteomes" id="UP000245626"/>
    </source>
</evidence>
<name>A0ACD0NSZ9_9BASI</name>